<reference evidence="2" key="1">
    <citation type="journal article" date="2023" name="Hortic. Res.">
        <title>A chromosome-level phased genome enabling allele-level studies in sweet orange: a case study on citrus Huanglongbing tolerance.</title>
        <authorList>
            <person name="Wu B."/>
            <person name="Yu Q."/>
            <person name="Deng Z."/>
            <person name="Duan Y."/>
            <person name="Luo F."/>
            <person name="Gmitter F. Jr."/>
        </authorList>
    </citation>
    <scope>NUCLEOTIDE SEQUENCE [LARGE SCALE GENOMIC DNA]</scope>
    <source>
        <strain evidence="2">cv. Valencia</strain>
    </source>
</reference>
<organism evidence="1 2">
    <name type="scientific">Citrus sinensis</name>
    <name type="common">Sweet orange</name>
    <name type="synonym">Citrus aurantium var. sinensis</name>
    <dbReference type="NCBI Taxonomy" id="2711"/>
    <lineage>
        <taxon>Eukaryota</taxon>
        <taxon>Viridiplantae</taxon>
        <taxon>Streptophyta</taxon>
        <taxon>Embryophyta</taxon>
        <taxon>Tracheophyta</taxon>
        <taxon>Spermatophyta</taxon>
        <taxon>Magnoliopsida</taxon>
        <taxon>eudicotyledons</taxon>
        <taxon>Gunneridae</taxon>
        <taxon>Pentapetalae</taxon>
        <taxon>rosids</taxon>
        <taxon>malvids</taxon>
        <taxon>Sapindales</taxon>
        <taxon>Rutaceae</taxon>
        <taxon>Aurantioideae</taxon>
        <taxon>Citrus</taxon>
    </lineage>
</organism>
<keyword evidence="2" id="KW-1185">Reference proteome</keyword>
<evidence type="ECO:0000313" key="2">
    <source>
        <dbReference type="Proteomes" id="UP000829398"/>
    </source>
</evidence>
<proteinExistence type="predicted"/>
<comment type="caution">
    <text evidence="1">The sequence shown here is derived from an EMBL/GenBank/DDBJ whole genome shotgun (WGS) entry which is preliminary data.</text>
</comment>
<gene>
    <name evidence="1" type="ORF">KPL71_026399</name>
</gene>
<protein>
    <submittedName>
        <fullName evidence="1">Uncharacterized protein</fullName>
    </submittedName>
</protein>
<dbReference type="Proteomes" id="UP000829398">
    <property type="component" value="Chromosome 9"/>
</dbReference>
<accession>A0ACB8HYW2</accession>
<name>A0ACB8HYW2_CITSI</name>
<sequence length="339" mass="38173">MVLVLRTVNGFRLWPLGTSEPHEFTGVEHGVCWDSRRAAPYDVHDQLDPDVPVGTRGDRYDRYCIRIEEMRQSVRIIVQCLNQMPSGMIKADDRKLCPPSRSRMKLSMESIPRLAHLVGRGEALGTPISFFGAVSFPVPPPRHSASLPVLRKNQLTSPFFIDLGEKEPSTSWEARHQVSGLMRITKLTRRSWLLAQQGGALPHRRRTRGSVRGGASGFQCTASKIRTSLPADHCRPILELGYWIRDPRSRLDQHPAERGQPLEATGWETKRTLREGVEARNGLMNRSVRHAPGPIHLLIIEAVREKRSAFATEKANGQREGSRLSRALTKLDSHSEALR</sequence>
<dbReference type="EMBL" id="CM039178">
    <property type="protein sequence ID" value="KAH9680060.1"/>
    <property type="molecule type" value="Genomic_DNA"/>
</dbReference>
<evidence type="ECO:0000313" key="1">
    <source>
        <dbReference type="EMBL" id="KAH9680060.1"/>
    </source>
</evidence>